<dbReference type="NCBIfam" id="TIGR02605">
    <property type="entry name" value="CxxC_CxxC_SSSS"/>
    <property type="match status" value="1"/>
</dbReference>
<evidence type="ECO:0000313" key="3">
    <source>
        <dbReference type="EMBL" id="KPJ53029.1"/>
    </source>
</evidence>
<comment type="caution">
    <text evidence="3">The sequence shown here is derived from an EMBL/GenBank/DDBJ whole genome shotgun (WGS) entry which is preliminary data.</text>
</comment>
<evidence type="ECO:0000259" key="2">
    <source>
        <dbReference type="SMART" id="SM00834"/>
    </source>
</evidence>
<proteinExistence type="predicted"/>
<gene>
    <name evidence="3" type="ORF">AMJ39_06045</name>
</gene>
<dbReference type="SMART" id="SM00834">
    <property type="entry name" value="CxxC_CXXC_SSSS"/>
    <property type="match status" value="1"/>
</dbReference>
<dbReference type="InterPro" id="IPR013429">
    <property type="entry name" value="Regulatory_FmdB_Zinc_ribbon"/>
</dbReference>
<feature type="domain" description="Putative regulatory protein FmdB zinc ribbon" evidence="2">
    <location>
        <begin position="1"/>
        <end position="43"/>
    </location>
</feature>
<evidence type="ECO:0000313" key="4">
    <source>
        <dbReference type="Proteomes" id="UP000052008"/>
    </source>
</evidence>
<evidence type="ECO:0000256" key="1">
    <source>
        <dbReference type="SAM" id="MobiDB-lite"/>
    </source>
</evidence>
<accession>A0A0S7WS25</accession>
<dbReference type="EMBL" id="LIZS01000032">
    <property type="protein sequence ID" value="KPJ53029.1"/>
    <property type="molecule type" value="Genomic_DNA"/>
</dbReference>
<dbReference type="Gene3D" id="2.20.28.30">
    <property type="entry name" value="RNA polymerase ii, chain L"/>
    <property type="match status" value="1"/>
</dbReference>
<dbReference type="Proteomes" id="UP000052008">
    <property type="component" value="Unassembled WGS sequence"/>
</dbReference>
<dbReference type="Pfam" id="PF09723">
    <property type="entry name" value="Zn_ribbon_8"/>
    <property type="match status" value="1"/>
</dbReference>
<sequence length="74" mass="7955">MPIYEYRCRRCGGRVEALVYSSEEEEELVCPHCSSRELERTLSIFSLSGGSSSTSHSASSCSTCSATSCESCGS</sequence>
<dbReference type="AlphaFoldDB" id="A0A0S7WS25"/>
<protein>
    <recommendedName>
        <fullName evidence="2">Putative regulatory protein FmdB zinc ribbon domain-containing protein</fullName>
    </recommendedName>
</protein>
<feature type="region of interest" description="Disordered" evidence="1">
    <location>
        <begin position="48"/>
        <end position="74"/>
    </location>
</feature>
<reference evidence="3 4" key="1">
    <citation type="journal article" date="2015" name="Microbiome">
        <title>Genomic resolution of linkages in carbon, nitrogen, and sulfur cycling among widespread estuary sediment bacteria.</title>
        <authorList>
            <person name="Baker B.J."/>
            <person name="Lazar C.S."/>
            <person name="Teske A.P."/>
            <person name="Dick G.J."/>
        </authorList>
    </citation>
    <scope>NUCLEOTIDE SEQUENCE [LARGE SCALE GENOMIC DNA]</scope>
    <source>
        <strain evidence="3">DG_24</strain>
    </source>
</reference>
<dbReference type="STRING" id="1703770.AMJ39_06045"/>
<name>A0A0S7WS25_UNCT6</name>
<organism evidence="3 4">
    <name type="scientific">candidate division TA06 bacterium DG_24</name>
    <dbReference type="NCBI Taxonomy" id="1703770"/>
    <lineage>
        <taxon>Bacteria</taxon>
        <taxon>Bacteria division TA06</taxon>
    </lineage>
</organism>